<proteinExistence type="predicted"/>
<accession>A0ABY1MME9</accession>
<organism evidence="1 2">
    <name type="scientific">Acidithiobacillus ferrivorans</name>
    <dbReference type="NCBI Taxonomy" id="160808"/>
    <lineage>
        <taxon>Bacteria</taxon>
        <taxon>Pseudomonadati</taxon>
        <taxon>Pseudomonadota</taxon>
        <taxon>Acidithiobacillia</taxon>
        <taxon>Acidithiobacillales</taxon>
        <taxon>Acidithiobacillaceae</taxon>
        <taxon>Acidithiobacillus</taxon>
    </lineage>
</organism>
<name>A0ABY1MME9_9PROT</name>
<keyword evidence="2" id="KW-1185">Reference proteome</keyword>
<protein>
    <submittedName>
        <fullName evidence="1">Uncharacterized protein</fullName>
    </submittedName>
</protein>
<dbReference type="EMBL" id="LT841305">
    <property type="protein sequence ID" value="SMH64917.1"/>
    <property type="molecule type" value="Genomic_DNA"/>
</dbReference>
<sequence length="145" mass="16238">MRDHHIDSEAVENIVNDVIRHRKSRTQTQTSHDITQETAAHTRLSLHGCIPGTLLSHIGVHTTLLPHPLHLHLQLLDTLRHLLQHHPHVLLLLLQVHGQAAQIHTDLASGHIIRCHGVHPSSDLLQGLQVILGLLLQLIVLLIQH</sequence>
<gene>
    <name evidence="1" type="ORF">AFERRI_10951</name>
</gene>
<reference evidence="1 2" key="1">
    <citation type="submission" date="2017-03" db="EMBL/GenBank/DDBJ databases">
        <authorList>
            <person name="Regsiter A."/>
            <person name="William W."/>
        </authorList>
    </citation>
    <scope>NUCLEOTIDE SEQUENCE [LARGE SCALE GENOMIC DNA]</scope>
    <source>
        <strain evidence="1">PRJEB5721</strain>
    </source>
</reference>
<evidence type="ECO:0000313" key="1">
    <source>
        <dbReference type="EMBL" id="SMH64917.1"/>
    </source>
</evidence>
<evidence type="ECO:0000313" key="2">
    <source>
        <dbReference type="Proteomes" id="UP000193925"/>
    </source>
</evidence>
<dbReference type="Proteomes" id="UP000193925">
    <property type="component" value="Chromosome AFERRI"/>
</dbReference>